<feature type="domain" description="F-box" evidence="2">
    <location>
        <begin position="9"/>
        <end position="55"/>
    </location>
</feature>
<comment type="caution">
    <text evidence="3">The sequence shown here is derived from an EMBL/GenBank/DDBJ whole genome shotgun (WGS) entry which is preliminary data.</text>
</comment>
<dbReference type="OrthoDB" id="3925024at2759"/>
<dbReference type="PROSITE" id="PS50181">
    <property type="entry name" value="FBOX"/>
    <property type="match status" value="1"/>
</dbReference>
<dbReference type="InterPro" id="IPR001810">
    <property type="entry name" value="F-box_dom"/>
</dbReference>
<keyword evidence="4" id="KW-1185">Reference proteome</keyword>
<name>A0A9W9F5Y6_9EURO</name>
<dbReference type="InterPro" id="IPR036322">
    <property type="entry name" value="WD40_repeat_dom_sf"/>
</dbReference>
<dbReference type="Gene3D" id="2.130.10.10">
    <property type="entry name" value="YVTN repeat-like/Quinoprotein amine dehydrogenase"/>
    <property type="match status" value="1"/>
</dbReference>
<sequence length="919" mass="101768">MEDAFPQEARAFDRLPPSVIENILYAVDANTFASLALLTQEWRQISESAALYAHHLSQCPSFLWSRGVLAPPTESDELPSLKRHFVEEIRRNAFDVFLRPRKTLVRLISSSMSSSTAFPQGEVFRFSFSANGHMALCISSSRIVVLEVTADPVSVKHELQTRRRPLGATILDDGSLLAVVSESYKVNIYKLVNDEAKRIQTITLNDAPRDLIFSPTGSVLALSFEDNIEVHAIGEETLATERRAARCTRVDALQFTPDGSMVLGSSIDHEIDGIVTITAPFYTETGTDASPEEVQMRMWTTQILFPELARGFTHACLISEHYEGDDSWILGYDIQLAAFRAIQLNHMDAGGVYFSSPFLTEESREMMPAMLPSIDQAGELAALGFQDSEVWLYGLPKRLDVVSTNTAPESTQNTTTRLGGVHHWSGSEMPRDNLAQLDKIIQQSKLLVRGRRVTDLQGITSTRWVHSASSIKPWRRLVSVAPGGVRPQIFGEEDVPVDGGRILVLDFERSTTNGEEIELDIEVGETPPKMLQEPDSSLDTEVELQRRRTRLVRHDTDATVAGLRTRQSTRVPSIPVLDPQRLDSLVPPTTESRPNSNGVVDIPYDNTQPRSQEVLHRAATAAASTRGRYDPRYASTPSRRYVPHESDADNWVPPPPPYQREPDSPLPDHLRQTLMPNVSGAGESPNRPSSSQNFLQLPSSPVQRAQTARVARTNPSDRPRPQSAIIQRLGTITGNLRAGRARRDSSAAGDALGQDSPDIPPVPAIPAAQATPQALPPLPAHLVAARPSTASPVVPITTGHIPFLQPLPTLTVQPAQPRERADPPIPPLGATLLGENYFSYASSSPNLLHIPQPHGNALDLSAEDEEIPARQRSFRRRVSTEPTSLPPPENEEWRRRIEDWNEHTIRERGRKRKNKCLVM</sequence>
<reference evidence="3" key="2">
    <citation type="journal article" date="2023" name="IMA Fungus">
        <title>Comparative genomic study of the Penicillium genus elucidates a diverse pangenome and 15 lateral gene transfer events.</title>
        <authorList>
            <person name="Petersen C."/>
            <person name="Sorensen T."/>
            <person name="Nielsen M.R."/>
            <person name="Sondergaard T.E."/>
            <person name="Sorensen J.L."/>
            <person name="Fitzpatrick D.A."/>
            <person name="Frisvad J.C."/>
            <person name="Nielsen K.L."/>
        </authorList>
    </citation>
    <scope>NUCLEOTIDE SEQUENCE</scope>
    <source>
        <strain evidence="3">IBT 30069</strain>
    </source>
</reference>
<dbReference type="Pfam" id="PF23749">
    <property type="entry name" value="DUF7165"/>
    <property type="match status" value="1"/>
</dbReference>
<feature type="compositionally biased region" description="Polar residues" evidence="1">
    <location>
        <begin position="587"/>
        <end position="598"/>
    </location>
</feature>
<feature type="region of interest" description="Disordered" evidence="1">
    <location>
        <begin position="865"/>
        <end position="891"/>
    </location>
</feature>
<organism evidence="3 4">
    <name type="scientific">Penicillium angulare</name>
    <dbReference type="NCBI Taxonomy" id="116970"/>
    <lineage>
        <taxon>Eukaryota</taxon>
        <taxon>Fungi</taxon>
        <taxon>Dikarya</taxon>
        <taxon>Ascomycota</taxon>
        <taxon>Pezizomycotina</taxon>
        <taxon>Eurotiomycetes</taxon>
        <taxon>Eurotiomycetidae</taxon>
        <taxon>Eurotiales</taxon>
        <taxon>Aspergillaceae</taxon>
        <taxon>Penicillium</taxon>
    </lineage>
</organism>
<evidence type="ECO:0000313" key="4">
    <source>
        <dbReference type="Proteomes" id="UP001149165"/>
    </source>
</evidence>
<reference evidence="3" key="1">
    <citation type="submission" date="2022-11" db="EMBL/GenBank/DDBJ databases">
        <authorList>
            <person name="Petersen C."/>
        </authorList>
    </citation>
    <scope>NUCLEOTIDE SEQUENCE</scope>
    <source>
        <strain evidence="3">IBT 30069</strain>
    </source>
</reference>
<feature type="region of interest" description="Disordered" evidence="1">
    <location>
        <begin position="563"/>
        <end position="760"/>
    </location>
</feature>
<dbReference type="InterPro" id="IPR036047">
    <property type="entry name" value="F-box-like_dom_sf"/>
</dbReference>
<dbReference type="Proteomes" id="UP001149165">
    <property type="component" value="Unassembled WGS sequence"/>
</dbReference>
<feature type="compositionally biased region" description="Basic and acidic residues" evidence="1">
    <location>
        <begin position="660"/>
        <end position="671"/>
    </location>
</feature>
<dbReference type="SUPFAM" id="SSF81383">
    <property type="entry name" value="F-box domain"/>
    <property type="match status" value="1"/>
</dbReference>
<evidence type="ECO:0000256" key="1">
    <source>
        <dbReference type="SAM" id="MobiDB-lite"/>
    </source>
</evidence>
<feature type="compositionally biased region" description="Polar residues" evidence="1">
    <location>
        <begin position="686"/>
        <end position="706"/>
    </location>
</feature>
<gene>
    <name evidence="3" type="ORF">N7456_010011</name>
</gene>
<dbReference type="AlphaFoldDB" id="A0A9W9F5Y6"/>
<evidence type="ECO:0000313" key="3">
    <source>
        <dbReference type="EMBL" id="KAJ5094150.1"/>
    </source>
</evidence>
<proteinExistence type="predicted"/>
<dbReference type="SUPFAM" id="SSF50978">
    <property type="entry name" value="WD40 repeat-like"/>
    <property type="match status" value="1"/>
</dbReference>
<accession>A0A9W9F5Y6</accession>
<dbReference type="InterPro" id="IPR055589">
    <property type="entry name" value="DUF7165"/>
</dbReference>
<protein>
    <recommendedName>
        <fullName evidence="2">F-box domain-containing protein</fullName>
    </recommendedName>
</protein>
<evidence type="ECO:0000259" key="2">
    <source>
        <dbReference type="PROSITE" id="PS50181"/>
    </source>
</evidence>
<dbReference type="InterPro" id="IPR015943">
    <property type="entry name" value="WD40/YVTN_repeat-like_dom_sf"/>
</dbReference>
<dbReference type="EMBL" id="JAPQKH010000006">
    <property type="protein sequence ID" value="KAJ5094150.1"/>
    <property type="molecule type" value="Genomic_DNA"/>
</dbReference>